<comment type="caution">
    <text evidence="1">The sequence shown here is derived from an EMBL/GenBank/DDBJ whole genome shotgun (WGS) entry which is preliminary data.</text>
</comment>
<dbReference type="EMBL" id="JBHFFA010000001">
    <property type="protein sequence ID" value="KAL2650576.1"/>
    <property type="molecule type" value="Genomic_DNA"/>
</dbReference>
<accession>A0ABD1ZI41</accession>
<reference evidence="1 2" key="1">
    <citation type="submission" date="2024-09" db="EMBL/GenBank/DDBJ databases">
        <title>Chromosome-scale assembly of Riccia fluitans.</title>
        <authorList>
            <person name="Paukszto L."/>
            <person name="Sawicki J."/>
            <person name="Karawczyk K."/>
            <person name="Piernik-Szablinska J."/>
            <person name="Szczecinska M."/>
            <person name="Mazdziarz M."/>
        </authorList>
    </citation>
    <scope>NUCLEOTIDE SEQUENCE [LARGE SCALE GENOMIC DNA]</scope>
    <source>
        <strain evidence="1">Rf_01</strain>
        <tissue evidence="1">Aerial parts of the thallus</tissue>
    </source>
</reference>
<evidence type="ECO:0000313" key="2">
    <source>
        <dbReference type="Proteomes" id="UP001605036"/>
    </source>
</evidence>
<gene>
    <name evidence="1" type="ORF">R1flu_018704</name>
</gene>
<keyword evidence="2" id="KW-1185">Reference proteome</keyword>
<dbReference type="Proteomes" id="UP001605036">
    <property type="component" value="Unassembled WGS sequence"/>
</dbReference>
<dbReference type="AlphaFoldDB" id="A0ABD1ZI41"/>
<protein>
    <submittedName>
        <fullName evidence="1">Uncharacterized protein</fullName>
    </submittedName>
</protein>
<name>A0ABD1ZI41_9MARC</name>
<sequence length="119" mass="14076">MEARVQQLLEPCINFLRILMQMTHQYRDHRWQTERTSFQQVEQIVTIGSVVNNLSSTSFTGGRHHKFCGSFTRSHFINRVIISERIAIEEESRCQEVWWLLGVVSPRDTTMGKLQYTWC</sequence>
<proteinExistence type="predicted"/>
<organism evidence="1 2">
    <name type="scientific">Riccia fluitans</name>
    <dbReference type="NCBI Taxonomy" id="41844"/>
    <lineage>
        <taxon>Eukaryota</taxon>
        <taxon>Viridiplantae</taxon>
        <taxon>Streptophyta</taxon>
        <taxon>Embryophyta</taxon>
        <taxon>Marchantiophyta</taxon>
        <taxon>Marchantiopsida</taxon>
        <taxon>Marchantiidae</taxon>
        <taxon>Marchantiales</taxon>
        <taxon>Ricciaceae</taxon>
        <taxon>Riccia</taxon>
    </lineage>
</organism>
<evidence type="ECO:0000313" key="1">
    <source>
        <dbReference type="EMBL" id="KAL2650576.1"/>
    </source>
</evidence>